<name>A0ABN8AU07_CHISP</name>
<keyword evidence="3" id="KW-1003">Cell membrane</keyword>
<proteinExistence type="predicted"/>
<dbReference type="PROSITE" id="PS50088">
    <property type="entry name" value="ANK_REPEAT"/>
    <property type="match status" value="1"/>
</dbReference>
<dbReference type="InterPro" id="IPR002110">
    <property type="entry name" value="Ankyrin_rpt"/>
</dbReference>
<dbReference type="SMART" id="SM00248">
    <property type="entry name" value="ANK"/>
    <property type="match status" value="2"/>
</dbReference>
<evidence type="ECO:0000256" key="6">
    <source>
        <dbReference type="ARBA" id="ARBA00024956"/>
    </source>
</evidence>
<keyword evidence="7" id="KW-0040">ANK repeat</keyword>
<evidence type="ECO:0000256" key="4">
    <source>
        <dbReference type="ARBA" id="ARBA00022737"/>
    </source>
</evidence>
<dbReference type="PROSITE" id="PS50297">
    <property type="entry name" value="ANK_REP_REGION"/>
    <property type="match status" value="1"/>
</dbReference>
<keyword evidence="5" id="KW-0472">Membrane</keyword>
<keyword evidence="11" id="KW-1185">Reference proteome</keyword>
<protein>
    <recommendedName>
        <fullName evidence="9">Ankyrin repeat domain-containing protein</fullName>
    </recommendedName>
</protein>
<dbReference type="EMBL" id="OU963904">
    <property type="protein sequence ID" value="CAH0398506.1"/>
    <property type="molecule type" value="Genomic_DNA"/>
</dbReference>
<dbReference type="Gene3D" id="1.25.40.20">
    <property type="entry name" value="Ankyrin repeat-containing domain"/>
    <property type="match status" value="1"/>
</dbReference>
<evidence type="ECO:0000256" key="7">
    <source>
        <dbReference type="PROSITE-ProRule" id="PRU00023"/>
    </source>
</evidence>
<dbReference type="SMART" id="SM00726">
    <property type="entry name" value="UIM"/>
    <property type="match status" value="3"/>
</dbReference>
<dbReference type="Proteomes" id="UP001153292">
    <property type="component" value="Chromosome 11"/>
</dbReference>
<evidence type="ECO:0000313" key="11">
    <source>
        <dbReference type="Proteomes" id="UP001153292"/>
    </source>
</evidence>
<feature type="region of interest" description="Disordered" evidence="8">
    <location>
        <begin position="301"/>
        <end position="327"/>
    </location>
</feature>
<dbReference type="PANTHER" id="PTHR12447:SF31">
    <property type="entry name" value="LD31969P"/>
    <property type="match status" value="1"/>
</dbReference>
<evidence type="ECO:0000259" key="9">
    <source>
        <dbReference type="Pfam" id="PF11904"/>
    </source>
</evidence>
<evidence type="ECO:0000313" key="10">
    <source>
        <dbReference type="EMBL" id="CAH0398506.1"/>
    </source>
</evidence>
<evidence type="ECO:0000256" key="3">
    <source>
        <dbReference type="ARBA" id="ARBA00022475"/>
    </source>
</evidence>
<dbReference type="Pfam" id="PF12796">
    <property type="entry name" value="Ank_2"/>
    <property type="match status" value="1"/>
</dbReference>
<gene>
    <name evidence="10" type="ORF">CHILSU_LOCUS1627</name>
</gene>
<dbReference type="PANTHER" id="PTHR12447">
    <property type="entry name" value="ANKYRIN REPEAT DOMAIN-CONTAINING PROTEIN 13"/>
    <property type="match status" value="1"/>
</dbReference>
<dbReference type="InterPro" id="IPR003903">
    <property type="entry name" value="UIM_dom"/>
</dbReference>
<dbReference type="InterPro" id="IPR055285">
    <property type="entry name" value="ANKRD13_C"/>
</dbReference>
<evidence type="ECO:0000256" key="1">
    <source>
        <dbReference type="ARBA" id="ARBA00004236"/>
    </source>
</evidence>
<evidence type="ECO:0000256" key="8">
    <source>
        <dbReference type="SAM" id="MobiDB-lite"/>
    </source>
</evidence>
<reference evidence="10" key="1">
    <citation type="submission" date="2021-12" db="EMBL/GenBank/DDBJ databases">
        <authorList>
            <person name="King R."/>
        </authorList>
    </citation>
    <scope>NUCLEOTIDE SEQUENCE</scope>
</reference>
<sequence>MAITAEEVAQRYPVHWLVWNNQHEELKSSIENKKFSAEELELKDPRGRTPLLLAVTMGYIEAVRVLLDAGADVNCEKDGWTAVQEATATGDQELLSLVLSRRDYQRHLLRAGGIPDLLRRLSLAPDFYVEMKWEFTSWVPLVSRMCPFDTYKVYKRGGNVRVDTTLVGFDNNRWQRGDRTYIFRGQGRGAHLVELDHAAGTSWRETLEGDPRPPPPGLLARRLHAPLALNYLDTDKICFERSKSGIWGWRQDKCESVNGYDCKVFSANNVELVSKTRSEHLPRGKRVPPPRAPLAGLLALADADPPPVTPEEEPSTPQSSRSREDLSSIPVSWEEYFSGEVLDRDIGRPKLIETKVQKFKATLWLCEDYPLELQEQIMPILDLMAAISSPHFVKLKDFVQMQLPAGFPVKIEIPLFHVLNARITFGNIFATESPVPHIECIQEGERLSCVIDDACFNLGARYRDLTAPDHPCMDDDEGLLQYAIQQSLMDAGSSDDQVDVWEALRGARPVSPPARPHLFEHDERQLQRAIEASLASLSLATPTTPLEGDRMKGVGVEEEDVEGECDEELRQALMLSAREHAARDEQMEAEQRALDEALRLSLLEK</sequence>
<dbReference type="Pfam" id="PF11904">
    <property type="entry name" value="ANKRD13_C"/>
    <property type="match status" value="1"/>
</dbReference>
<comment type="function">
    <text evidence="6">Ubiquitin-binding protein that specifically recognizes and binds 'Lys-63'-linked ubiquitin. Does not bind 'Lys-48'-linked ubiquitin. Positively regulates the internalization of ligand-activated EGFR by binding to the Ub moiety of ubiquitinated EGFR at the cell membrane.</text>
</comment>
<feature type="domain" description="Ankyrin repeat" evidence="9">
    <location>
        <begin position="161"/>
        <end position="462"/>
    </location>
</feature>
<keyword evidence="4" id="KW-0677">Repeat</keyword>
<dbReference type="InterPro" id="IPR021832">
    <property type="entry name" value="ANKRD13"/>
</dbReference>
<evidence type="ECO:0000256" key="5">
    <source>
        <dbReference type="ARBA" id="ARBA00023136"/>
    </source>
</evidence>
<organism evidence="10 11">
    <name type="scientific">Chilo suppressalis</name>
    <name type="common">Asiatic rice borer moth</name>
    <dbReference type="NCBI Taxonomy" id="168631"/>
    <lineage>
        <taxon>Eukaryota</taxon>
        <taxon>Metazoa</taxon>
        <taxon>Ecdysozoa</taxon>
        <taxon>Arthropoda</taxon>
        <taxon>Hexapoda</taxon>
        <taxon>Insecta</taxon>
        <taxon>Pterygota</taxon>
        <taxon>Neoptera</taxon>
        <taxon>Endopterygota</taxon>
        <taxon>Lepidoptera</taxon>
        <taxon>Glossata</taxon>
        <taxon>Ditrysia</taxon>
        <taxon>Pyraloidea</taxon>
        <taxon>Crambidae</taxon>
        <taxon>Crambinae</taxon>
        <taxon>Chilo</taxon>
    </lineage>
</organism>
<dbReference type="SUPFAM" id="SSF48403">
    <property type="entry name" value="Ankyrin repeat"/>
    <property type="match status" value="1"/>
</dbReference>
<evidence type="ECO:0000256" key="2">
    <source>
        <dbReference type="ARBA" id="ARBA00004603"/>
    </source>
</evidence>
<comment type="subcellular location">
    <subcellularLocation>
        <location evidence="1">Cell membrane</location>
    </subcellularLocation>
    <subcellularLocation>
        <location evidence="2">Late endosome</location>
    </subcellularLocation>
</comment>
<feature type="repeat" description="ANK" evidence="7">
    <location>
        <begin position="46"/>
        <end position="78"/>
    </location>
</feature>
<dbReference type="InterPro" id="IPR036770">
    <property type="entry name" value="Ankyrin_rpt-contain_sf"/>
</dbReference>
<accession>A0ABN8AU07</accession>